<sequence length="138" mass="15312">MKDTKVDLTVLRQVHVLMSHGERTPNERELAMLGAPPPDHVFVPYGAGAMTNIQIKTRFVSIVVSGRFFLVGGATCPPPQGQAGLNRNEVSCRRDCRRTLIMIYRPARVTRQRDHIGAAGGRVMPTADSILRMWAKFA</sequence>
<comment type="caution">
    <text evidence="1">The sequence shown here is derived from an EMBL/GenBank/DDBJ whole genome shotgun (WGS) entry which is preliminary data.</text>
</comment>
<dbReference type="EMBL" id="BGZK01000769">
    <property type="protein sequence ID" value="GBP59744.1"/>
    <property type="molecule type" value="Genomic_DNA"/>
</dbReference>
<evidence type="ECO:0000313" key="2">
    <source>
        <dbReference type="Proteomes" id="UP000299102"/>
    </source>
</evidence>
<keyword evidence="2" id="KW-1185">Reference proteome</keyword>
<accession>A0A4C1XBF0</accession>
<evidence type="ECO:0000313" key="1">
    <source>
        <dbReference type="EMBL" id="GBP59744.1"/>
    </source>
</evidence>
<dbReference type="AlphaFoldDB" id="A0A4C1XBF0"/>
<organism evidence="1 2">
    <name type="scientific">Eumeta variegata</name>
    <name type="common">Bagworm moth</name>
    <name type="synonym">Eumeta japonica</name>
    <dbReference type="NCBI Taxonomy" id="151549"/>
    <lineage>
        <taxon>Eukaryota</taxon>
        <taxon>Metazoa</taxon>
        <taxon>Ecdysozoa</taxon>
        <taxon>Arthropoda</taxon>
        <taxon>Hexapoda</taxon>
        <taxon>Insecta</taxon>
        <taxon>Pterygota</taxon>
        <taxon>Neoptera</taxon>
        <taxon>Endopterygota</taxon>
        <taxon>Lepidoptera</taxon>
        <taxon>Glossata</taxon>
        <taxon>Ditrysia</taxon>
        <taxon>Tineoidea</taxon>
        <taxon>Psychidae</taxon>
        <taxon>Oiketicinae</taxon>
        <taxon>Eumeta</taxon>
    </lineage>
</organism>
<proteinExistence type="predicted"/>
<reference evidence="1 2" key="1">
    <citation type="journal article" date="2019" name="Commun. Biol.">
        <title>The bagworm genome reveals a unique fibroin gene that provides high tensile strength.</title>
        <authorList>
            <person name="Kono N."/>
            <person name="Nakamura H."/>
            <person name="Ohtoshi R."/>
            <person name="Tomita M."/>
            <person name="Numata K."/>
            <person name="Arakawa K."/>
        </authorList>
    </citation>
    <scope>NUCLEOTIDE SEQUENCE [LARGE SCALE GENOMIC DNA]</scope>
</reference>
<name>A0A4C1XBF0_EUMVA</name>
<gene>
    <name evidence="1" type="ORF">EVAR_36529_1</name>
</gene>
<protein>
    <submittedName>
        <fullName evidence="1">Uncharacterized protein</fullName>
    </submittedName>
</protein>
<dbReference type="Proteomes" id="UP000299102">
    <property type="component" value="Unassembled WGS sequence"/>
</dbReference>
<dbReference type="OrthoDB" id="258392at2759"/>